<dbReference type="PANTHER" id="PTHR43528:SF1">
    <property type="entry name" value="ALPHA-KETOGLUTARATE PERMEASE"/>
    <property type="match status" value="1"/>
</dbReference>
<feature type="transmembrane region" description="Helical" evidence="9">
    <location>
        <begin position="121"/>
        <end position="140"/>
    </location>
</feature>
<comment type="subcellular location">
    <subcellularLocation>
        <location evidence="1">Cell membrane</location>
        <topology evidence="1">Multi-pass membrane protein</topology>
    </subcellularLocation>
</comment>
<keyword evidence="3" id="KW-0813">Transport</keyword>
<feature type="transmembrane region" description="Helical" evidence="9">
    <location>
        <begin position="318"/>
        <end position="338"/>
    </location>
</feature>
<feature type="transmembrane region" description="Helical" evidence="9">
    <location>
        <begin position="378"/>
        <end position="402"/>
    </location>
</feature>
<dbReference type="PROSITE" id="PS50850">
    <property type="entry name" value="MFS"/>
    <property type="match status" value="1"/>
</dbReference>
<dbReference type="SUPFAM" id="SSF103473">
    <property type="entry name" value="MFS general substrate transporter"/>
    <property type="match status" value="1"/>
</dbReference>
<evidence type="ECO:0000259" key="10">
    <source>
        <dbReference type="PROSITE" id="PS50850"/>
    </source>
</evidence>
<evidence type="ECO:0000256" key="2">
    <source>
        <dbReference type="ARBA" id="ARBA00008240"/>
    </source>
</evidence>
<feature type="transmembrane region" description="Helical" evidence="9">
    <location>
        <begin position="344"/>
        <end position="366"/>
    </location>
</feature>
<keyword evidence="5 9" id="KW-0812">Transmembrane</keyword>
<protein>
    <submittedName>
        <fullName evidence="11">MFS transporter</fullName>
    </submittedName>
</protein>
<name>A0ABW1AC17_9ACTN</name>
<keyword evidence="4" id="KW-1003">Cell membrane</keyword>
<accession>A0ABW1AC17</accession>
<dbReference type="RefSeq" id="WP_378286716.1">
    <property type="nucleotide sequence ID" value="NZ_JBHSON010000060.1"/>
</dbReference>
<evidence type="ECO:0000256" key="4">
    <source>
        <dbReference type="ARBA" id="ARBA00022475"/>
    </source>
</evidence>
<keyword evidence="8 9" id="KW-0472">Membrane</keyword>
<feature type="transmembrane region" description="Helical" evidence="9">
    <location>
        <begin position="97"/>
        <end position="115"/>
    </location>
</feature>
<comment type="caution">
    <text evidence="11">The sequence shown here is derived from an EMBL/GenBank/DDBJ whole genome shotgun (WGS) entry which is preliminary data.</text>
</comment>
<comment type="similarity">
    <text evidence="2">Belongs to the major facilitator superfamily. Metabolite:H+ Symporter (MHS) family (TC 2.A.1.6) family.</text>
</comment>
<evidence type="ECO:0000256" key="8">
    <source>
        <dbReference type="ARBA" id="ARBA00023136"/>
    </source>
</evidence>
<evidence type="ECO:0000256" key="5">
    <source>
        <dbReference type="ARBA" id="ARBA00022692"/>
    </source>
</evidence>
<evidence type="ECO:0000256" key="6">
    <source>
        <dbReference type="ARBA" id="ARBA00022847"/>
    </source>
</evidence>
<evidence type="ECO:0000313" key="12">
    <source>
        <dbReference type="Proteomes" id="UP001596074"/>
    </source>
</evidence>
<gene>
    <name evidence="11" type="ORF">ACFPZN_35150</name>
</gene>
<dbReference type="Gene3D" id="1.20.1250.20">
    <property type="entry name" value="MFS general substrate transporter like domains"/>
    <property type="match status" value="2"/>
</dbReference>
<proteinExistence type="inferred from homology"/>
<evidence type="ECO:0000256" key="7">
    <source>
        <dbReference type="ARBA" id="ARBA00022989"/>
    </source>
</evidence>
<feature type="transmembrane region" description="Helical" evidence="9">
    <location>
        <begin position="161"/>
        <end position="185"/>
    </location>
</feature>
<keyword evidence="12" id="KW-1185">Reference proteome</keyword>
<dbReference type="InterPro" id="IPR036259">
    <property type="entry name" value="MFS_trans_sf"/>
</dbReference>
<evidence type="ECO:0000256" key="9">
    <source>
        <dbReference type="SAM" id="Phobius"/>
    </source>
</evidence>
<keyword evidence="7 9" id="KW-1133">Transmembrane helix</keyword>
<keyword evidence="6" id="KW-0769">Symport</keyword>
<feature type="transmembrane region" description="Helical" evidence="9">
    <location>
        <begin position="251"/>
        <end position="272"/>
    </location>
</feature>
<dbReference type="PANTHER" id="PTHR43528">
    <property type="entry name" value="ALPHA-KETOGLUTARATE PERMEASE"/>
    <property type="match status" value="1"/>
</dbReference>
<sequence length="440" mass="46029">MAVTESGAGEAVPTAGPAPAQIRRVALGSAAGTAVEYYDFTIYGLLSVALAAHFFKSTDPTAALLATFAVFGVAFVLRPLGGLMFGHLGDRLGRQRVLTVTILMMTFSTFVIGVLPTYSSIGVLAPVLLLAARVVQGLSAGGEATGAGVYVAESAPANRRAFFVSGISGGALFGALVASALIVGLRYALPADAMAEWGWRIPFLISLPIGVVGFWIRRRLEESPQFIEMRNEGRLEGAPVVAAVRGFSRPILVAALLTMFPMAGYYLIYIYMPTYMNKVAGFDAMVGFWSSTVTLVVACAATPMFAALSDRIGRKPMFLVSSVATCVLIIPALVVMNSDSVPRAILAHVLIALPHAAAQSVLMVTLTEQFPAVVRYSGLGLGYNLSAAAAGGSAPFVATWLVDRTGSVTSPAWFVIALTVLTLAAAISLRETAGKQLQAA</sequence>
<dbReference type="InterPro" id="IPR011701">
    <property type="entry name" value="MFS"/>
</dbReference>
<feature type="transmembrane region" description="Helical" evidence="9">
    <location>
        <begin position="408"/>
        <end position="429"/>
    </location>
</feature>
<dbReference type="PROSITE" id="PS00217">
    <property type="entry name" value="SUGAR_TRANSPORT_2"/>
    <property type="match status" value="1"/>
</dbReference>
<feature type="domain" description="Major facilitator superfamily (MFS) profile" evidence="10">
    <location>
        <begin position="25"/>
        <end position="434"/>
    </location>
</feature>
<dbReference type="Pfam" id="PF07690">
    <property type="entry name" value="MFS_1"/>
    <property type="match status" value="1"/>
</dbReference>
<feature type="transmembrane region" description="Helical" evidence="9">
    <location>
        <begin position="61"/>
        <end position="85"/>
    </location>
</feature>
<organism evidence="11 12">
    <name type="scientific">Actinomadura rugatobispora</name>
    <dbReference type="NCBI Taxonomy" id="1994"/>
    <lineage>
        <taxon>Bacteria</taxon>
        <taxon>Bacillati</taxon>
        <taxon>Actinomycetota</taxon>
        <taxon>Actinomycetes</taxon>
        <taxon>Streptosporangiales</taxon>
        <taxon>Thermomonosporaceae</taxon>
        <taxon>Actinomadura</taxon>
    </lineage>
</organism>
<evidence type="ECO:0000256" key="3">
    <source>
        <dbReference type="ARBA" id="ARBA00022448"/>
    </source>
</evidence>
<feature type="transmembrane region" description="Helical" evidence="9">
    <location>
        <begin position="197"/>
        <end position="216"/>
    </location>
</feature>
<feature type="transmembrane region" description="Helical" evidence="9">
    <location>
        <begin position="284"/>
        <end position="306"/>
    </location>
</feature>
<dbReference type="Proteomes" id="UP001596074">
    <property type="component" value="Unassembled WGS sequence"/>
</dbReference>
<dbReference type="EMBL" id="JBHSON010000060">
    <property type="protein sequence ID" value="MFC5750885.1"/>
    <property type="molecule type" value="Genomic_DNA"/>
</dbReference>
<evidence type="ECO:0000313" key="11">
    <source>
        <dbReference type="EMBL" id="MFC5750885.1"/>
    </source>
</evidence>
<dbReference type="InterPro" id="IPR020846">
    <property type="entry name" value="MFS_dom"/>
</dbReference>
<reference evidence="12" key="1">
    <citation type="journal article" date="2019" name="Int. J. Syst. Evol. Microbiol.">
        <title>The Global Catalogue of Microorganisms (GCM) 10K type strain sequencing project: providing services to taxonomists for standard genome sequencing and annotation.</title>
        <authorList>
            <consortium name="The Broad Institute Genomics Platform"/>
            <consortium name="The Broad Institute Genome Sequencing Center for Infectious Disease"/>
            <person name="Wu L."/>
            <person name="Ma J."/>
        </authorList>
    </citation>
    <scope>NUCLEOTIDE SEQUENCE [LARGE SCALE GENOMIC DNA]</scope>
    <source>
        <strain evidence="12">KCTC 42087</strain>
    </source>
</reference>
<evidence type="ECO:0000256" key="1">
    <source>
        <dbReference type="ARBA" id="ARBA00004651"/>
    </source>
</evidence>
<dbReference type="InterPro" id="IPR051084">
    <property type="entry name" value="H+-coupled_symporters"/>
</dbReference>
<dbReference type="InterPro" id="IPR005829">
    <property type="entry name" value="Sugar_transporter_CS"/>
</dbReference>